<evidence type="ECO:0000259" key="4">
    <source>
        <dbReference type="Pfam" id="PF17676"/>
    </source>
</evidence>
<evidence type="ECO:0000259" key="3">
    <source>
        <dbReference type="Pfam" id="PF02016"/>
    </source>
</evidence>
<protein>
    <submittedName>
        <fullName evidence="5">LD-carboxypeptidase</fullName>
    </submittedName>
</protein>
<dbReference type="InterPro" id="IPR040449">
    <property type="entry name" value="Peptidase_S66_N"/>
</dbReference>
<comment type="similarity">
    <text evidence="1">Belongs to the peptidase S66 family.</text>
</comment>
<dbReference type="PANTHER" id="PTHR30237">
    <property type="entry name" value="MURAMOYLTETRAPEPTIDE CARBOXYPEPTIDASE"/>
    <property type="match status" value="1"/>
</dbReference>
<dbReference type="Pfam" id="PF02016">
    <property type="entry name" value="Peptidase_S66"/>
    <property type="match status" value="1"/>
</dbReference>
<dbReference type="Pfam" id="PF17676">
    <property type="entry name" value="Peptidase_S66C"/>
    <property type="match status" value="1"/>
</dbReference>
<dbReference type="PIRSF" id="PIRSF028757">
    <property type="entry name" value="LD-carboxypeptidase"/>
    <property type="match status" value="1"/>
</dbReference>
<dbReference type="InterPro" id="IPR027461">
    <property type="entry name" value="Carboxypeptidase_A_C_sf"/>
</dbReference>
<dbReference type="InterPro" id="IPR027478">
    <property type="entry name" value="LdcA_N"/>
</dbReference>
<comment type="caution">
    <text evidence="5">The sequence shown here is derived from an EMBL/GenBank/DDBJ whole genome shotgun (WGS) entry which is preliminary data.</text>
</comment>
<reference evidence="5 6" key="1">
    <citation type="submission" date="2020-02" db="EMBL/GenBank/DDBJ databases">
        <title>Acidophilic actinobacteria isolated from forest soil.</title>
        <authorList>
            <person name="Golinska P."/>
        </authorList>
    </citation>
    <scope>NUCLEOTIDE SEQUENCE [LARGE SCALE GENOMIC DNA]</scope>
    <source>
        <strain evidence="5 6">NL8</strain>
    </source>
</reference>
<dbReference type="InterPro" id="IPR029062">
    <property type="entry name" value="Class_I_gatase-like"/>
</dbReference>
<dbReference type="RefSeq" id="WP_212009429.1">
    <property type="nucleotide sequence ID" value="NZ_JAAFYZ010000036.1"/>
</dbReference>
<sequence>MTRQLPCALGPDAAIGLWTPASPGPALFPRRYRRALAALDRPVVTTESTAANDGIGAADPGKIADDLHKLLVDERVGAVLCTTGGYTCSAVLRHIDWNLVREAARPIIGYSDATSMLWSTLARADLVSFHGPMLISEWGEWGGPWPDTVAGLSRALSPEPGPRPLPEPEAWTDETLWWDREDTRRRATQAGPWRCLRPGTAEGWLLPGCANTAAHLFGTPYLPEVDGALLCLEFSGTGPDQVWAYLTQWADSGLLDRIAGLVIGRFSGPRAAAGGSADYDRVLRAVLGDRDLPVLVDVDFGHTEPMLTLPVGTRARLDATDRLLTLLEPATIPTARKIS</sequence>
<gene>
    <name evidence="5" type="ORF">KGQ19_13330</name>
</gene>
<dbReference type="InterPro" id="IPR003507">
    <property type="entry name" value="S66_fam"/>
</dbReference>
<evidence type="ECO:0000256" key="1">
    <source>
        <dbReference type="ARBA" id="ARBA00010233"/>
    </source>
</evidence>
<dbReference type="Proteomes" id="UP000730482">
    <property type="component" value="Unassembled WGS sequence"/>
</dbReference>
<dbReference type="InterPro" id="IPR040921">
    <property type="entry name" value="Peptidase_S66C"/>
</dbReference>
<dbReference type="CDD" id="cd07062">
    <property type="entry name" value="Peptidase_S66_mccF_like"/>
    <property type="match status" value="1"/>
</dbReference>
<dbReference type="Gene3D" id="3.50.30.60">
    <property type="entry name" value="LD-carboxypeptidase A C-terminal domain-like"/>
    <property type="match status" value="1"/>
</dbReference>
<dbReference type="Gene3D" id="3.40.50.10740">
    <property type="entry name" value="Class I glutamine amidotransferase-like"/>
    <property type="match status" value="1"/>
</dbReference>
<dbReference type="SUPFAM" id="SSF52317">
    <property type="entry name" value="Class I glutamine amidotransferase-like"/>
    <property type="match status" value="1"/>
</dbReference>
<proteinExistence type="inferred from homology"/>
<feature type="domain" description="LD-carboxypeptidase N-terminal" evidence="3">
    <location>
        <begin position="15"/>
        <end position="131"/>
    </location>
</feature>
<organism evidence="5 6">
    <name type="scientific">Catenulispora pinistramenti</name>
    <dbReference type="NCBI Taxonomy" id="2705254"/>
    <lineage>
        <taxon>Bacteria</taxon>
        <taxon>Bacillati</taxon>
        <taxon>Actinomycetota</taxon>
        <taxon>Actinomycetes</taxon>
        <taxon>Catenulisporales</taxon>
        <taxon>Catenulisporaceae</taxon>
        <taxon>Catenulispora</taxon>
    </lineage>
</organism>
<feature type="domain" description="LD-carboxypeptidase C-terminal" evidence="4">
    <location>
        <begin position="202"/>
        <end position="317"/>
    </location>
</feature>
<accession>A0ABS5KP63</accession>
<evidence type="ECO:0000313" key="6">
    <source>
        <dbReference type="Proteomes" id="UP000730482"/>
    </source>
</evidence>
<evidence type="ECO:0000256" key="2">
    <source>
        <dbReference type="ARBA" id="ARBA00022801"/>
    </source>
</evidence>
<dbReference type="SUPFAM" id="SSF141986">
    <property type="entry name" value="LD-carboxypeptidase A C-terminal domain-like"/>
    <property type="match status" value="1"/>
</dbReference>
<keyword evidence="6" id="KW-1185">Reference proteome</keyword>
<keyword evidence="2" id="KW-0378">Hydrolase</keyword>
<name>A0ABS5KP63_9ACTN</name>
<evidence type="ECO:0000313" key="5">
    <source>
        <dbReference type="EMBL" id="MBS2547848.1"/>
    </source>
</evidence>
<dbReference type="EMBL" id="JAAFYZ010000036">
    <property type="protein sequence ID" value="MBS2547848.1"/>
    <property type="molecule type" value="Genomic_DNA"/>
</dbReference>